<reference evidence="3 4" key="1">
    <citation type="submission" date="2020-08" db="EMBL/GenBank/DDBJ databases">
        <title>Genomic Encyclopedia of Type Strains, Phase IV (KMG-IV): sequencing the most valuable type-strain genomes for metagenomic binning, comparative biology and taxonomic classification.</title>
        <authorList>
            <person name="Goeker M."/>
        </authorList>
    </citation>
    <scope>NUCLEOTIDE SEQUENCE [LARGE SCALE GENOMIC DNA]</scope>
    <source>
        <strain evidence="3 4">DSM 25079</strain>
    </source>
</reference>
<dbReference type="RefSeq" id="WP_184015115.1">
    <property type="nucleotide sequence ID" value="NZ_JACIJC010000001.1"/>
</dbReference>
<comment type="similarity">
    <text evidence="1 2">Belongs to the phD/YefM antitoxin family.</text>
</comment>
<comment type="function">
    <text evidence="2">Antitoxin component of a type II toxin-antitoxin (TA) system.</text>
</comment>
<dbReference type="AlphaFoldDB" id="A0A7W9ECU1"/>
<dbReference type="SUPFAM" id="SSF143120">
    <property type="entry name" value="YefM-like"/>
    <property type="match status" value="1"/>
</dbReference>
<proteinExistence type="inferred from homology"/>
<dbReference type="InterPro" id="IPR036165">
    <property type="entry name" value="YefM-like_sf"/>
</dbReference>
<keyword evidence="4" id="KW-1185">Reference proteome</keyword>
<dbReference type="InterPro" id="IPR006442">
    <property type="entry name" value="Antitoxin_Phd/YefM"/>
</dbReference>
<dbReference type="InterPro" id="IPR051416">
    <property type="entry name" value="phD-YefM_TA_antitoxins"/>
</dbReference>
<protein>
    <recommendedName>
        <fullName evidence="2">Antitoxin</fullName>
    </recommendedName>
</protein>
<dbReference type="Proteomes" id="UP000549617">
    <property type="component" value="Unassembled WGS sequence"/>
</dbReference>
<dbReference type="EMBL" id="JACIJC010000001">
    <property type="protein sequence ID" value="MBB5684633.1"/>
    <property type="molecule type" value="Genomic_DNA"/>
</dbReference>
<comment type="caution">
    <text evidence="3">The sequence shown here is derived from an EMBL/GenBank/DDBJ whole genome shotgun (WGS) entry which is preliminary data.</text>
</comment>
<sequence length="80" mass="8829">MGSISLADAKAHLSGLVDRVEAGEQLVITRRGRPVARLVPIEGVRDPIDFVALRQLRDTMPVQPVSAGDFMRTVRDGERY</sequence>
<organism evidence="3 4">
    <name type="scientific">Sphingobium boeckii</name>
    <dbReference type="NCBI Taxonomy" id="1082345"/>
    <lineage>
        <taxon>Bacteria</taxon>
        <taxon>Pseudomonadati</taxon>
        <taxon>Pseudomonadota</taxon>
        <taxon>Alphaproteobacteria</taxon>
        <taxon>Sphingomonadales</taxon>
        <taxon>Sphingomonadaceae</taxon>
        <taxon>Sphingobium</taxon>
    </lineage>
</organism>
<evidence type="ECO:0000313" key="3">
    <source>
        <dbReference type="EMBL" id="MBB5684633.1"/>
    </source>
</evidence>
<dbReference type="PANTHER" id="PTHR35377">
    <property type="entry name" value="ANTITOXIN VAPB49-RELATED-RELATED"/>
    <property type="match status" value="1"/>
</dbReference>
<dbReference type="Pfam" id="PF02604">
    <property type="entry name" value="PhdYeFM_antitox"/>
    <property type="match status" value="1"/>
</dbReference>
<gene>
    <name evidence="3" type="ORF">FHS49_000624</name>
</gene>
<evidence type="ECO:0000313" key="4">
    <source>
        <dbReference type="Proteomes" id="UP000549617"/>
    </source>
</evidence>
<dbReference type="Gene3D" id="3.40.1620.10">
    <property type="entry name" value="YefM-like domain"/>
    <property type="match status" value="1"/>
</dbReference>
<dbReference type="NCBIfam" id="TIGR01552">
    <property type="entry name" value="phd_fam"/>
    <property type="match status" value="1"/>
</dbReference>
<accession>A0A7W9ECU1</accession>
<evidence type="ECO:0000256" key="2">
    <source>
        <dbReference type="RuleBase" id="RU362080"/>
    </source>
</evidence>
<evidence type="ECO:0000256" key="1">
    <source>
        <dbReference type="ARBA" id="ARBA00009981"/>
    </source>
</evidence>
<name>A0A7W9ECU1_9SPHN</name>